<evidence type="ECO:0000313" key="3">
    <source>
        <dbReference type="EnsemblPlants" id="TraesCS6A02G092600.1"/>
    </source>
</evidence>
<keyword evidence="2" id="KW-0472">Membrane</keyword>
<evidence type="ECO:0000256" key="1">
    <source>
        <dbReference type="SAM" id="MobiDB-lite"/>
    </source>
</evidence>
<dbReference type="Gramene" id="TraesWEE_scaffold_088618_01G000100.1">
    <property type="protein sequence ID" value="TraesWEE_scaffold_088618_01G000100.1"/>
    <property type="gene ID" value="TraesWEE_scaffold_088618_01G000100"/>
</dbReference>
<keyword evidence="4" id="KW-1185">Reference proteome</keyword>
<dbReference type="OrthoDB" id="10335652at2759"/>
<dbReference type="EnsemblPlants" id="TraesCS6A02G092600.1">
    <property type="protein sequence ID" value="TraesCS6A02G092600.1"/>
    <property type="gene ID" value="TraesCS6A02G092600"/>
</dbReference>
<keyword evidence="2" id="KW-1133">Transmembrane helix</keyword>
<feature type="transmembrane region" description="Helical" evidence="2">
    <location>
        <begin position="130"/>
        <end position="152"/>
    </location>
</feature>
<dbReference type="AlphaFoldDB" id="A0A3B6NL47"/>
<feature type="compositionally biased region" description="Polar residues" evidence="1">
    <location>
        <begin position="52"/>
        <end position="66"/>
    </location>
</feature>
<organism evidence="3">
    <name type="scientific">Triticum aestivum</name>
    <name type="common">Wheat</name>
    <dbReference type="NCBI Taxonomy" id="4565"/>
    <lineage>
        <taxon>Eukaryota</taxon>
        <taxon>Viridiplantae</taxon>
        <taxon>Streptophyta</taxon>
        <taxon>Embryophyta</taxon>
        <taxon>Tracheophyta</taxon>
        <taxon>Spermatophyta</taxon>
        <taxon>Magnoliopsida</taxon>
        <taxon>Liliopsida</taxon>
        <taxon>Poales</taxon>
        <taxon>Poaceae</taxon>
        <taxon>BOP clade</taxon>
        <taxon>Pooideae</taxon>
        <taxon>Triticodae</taxon>
        <taxon>Triticeae</taxon>
        <taxon>Triticinae</taxon>
        <taxon>Triticum</taxon>
    </lineage>
</organism>
<evidence type="ECO:0000313" key="4">
    <source>
        <dbReference type="Proteomes" id="UP000019116"/>
    </source>
</evidence>
<reference evidence="3" key="2">
    <citation type="submission" date="2018-10" db="UniProtKB">
        <authorList>
            <consortium name="EnsemblPlants"/>
        </authorList>
    </citation>
    <scope>IDENTIFICATION</scope>
</reference>
<keyword evidence="2" id="KW-0812">Transmembrane</keyword>
<proteinExistence type="predicted"/>
<feature type="transmembrane region" description="Helical" evidence="2">
    <location>
        <begin position="215"/>
        <end position="236"/>
    </location>
</feature>
<name>A0A3B6NL47_WHEAT</name>
<feature type="transmembrane region" description="Helical" evidence="2">
    <location>
        <begin position="73"/>
        <end position="92"/>
    </location>
</feature>
<dbReference type="Proteomes" id="UP000019116">
    <property type="component" value="Chromosome 6A"/>
</dbReference>
<accession>A0A3B6NL47</accession>
<feature type="region of interest" description="Disordered" evidence="1">
    <location>
        <begin position="33"/>
        <end position="66"/>
    </location>
</feature>
<dbReference type="Gramene" id="TraesCLE_scaffold_039209_01G000100.1">
    <property type="protein sequence ID" value="TraesCLE_scaffold_039209_01G000100.1"/>
    <property type="gene ID" value="TraesCLE_scaffold_039209_01G000100"/>
</dbReference>
<dbReference type="OMA" id="CVLCEIS"/>
<dbReference type="Gramene" id="TraesROB_scaffold_069952_01G000200.1">
    <property type="protein sequence ID" value="TraesROB_scaffold_069952_01G000200.1"/>
    <property type="gene ID" value="TraesROB_scaffold_069952_01G000200"/>
</dbReference>
<feature type="transmembrane region" description="Helical" evidence="2">
    <location>
        <begin position="242"/>
        <end position="260"/>
    </location>
</feature>
<dbReference type="Gramene" id="TraesCS6A02G092600.1">
    <property type="protein sequence ID" value="TraesCS6A02G092600.1"/>
    <property type="gene ID" value="TraesCS6A02G092600"/>
</dbReference>
<dbReference type="Gramene" id="TraesRN6A0100178200.1">
    <property type="protein sequence ID" value="TraesRN6A0100178200.1"/>
    <property type="gene ID" value="TraesRN6A0100178200"/>
</dbReference>
<protein>
    <submittedName>
        <fullName evidence="3">Uncharacterized protein</fullName>
    </submittedName>
</protein>
<dbReference type="Gramene" id="TraesCS6A03G0213100.1">
    <property type="protein sequence ID" value="TraesCS6A03G0213100.1.CDS"/>
    <property type="gene ID" value="TraesCS6A03G0213100"/>
</dbReference>
<evidence type="ECO:0000256" key="2">
    <source>
        <dbReference type="SAM" id="Phobius"/>
    </source>
</evidence>
<sequence length="280" mass="30575">MQILTKLFEVLLDRLKKQYSAFFTRTVARARAPQPGVHHKTLPRGHRPKHNPATSHSESPTTPLHSTSKMSAMTFYIFASLMGLWTGTAMALEGDIFKLAGEVAAILPAPVRKTVGALARSSPARTASDALVGLFLGMVCVMYTATFLYVVAVRACGGNCSLACVLCEISDRSETLSLLLLAPAVALFFLRAAGCRSLEVADFNQRPSVLERLQSTSPLILVAAFLLAIISLNLQSPQISEILGVAAMFFAHLFFIRFYIRAAQALWRMNRRSAIDMVAE</sequence>
<feature type="compositionally biased region" description="Basic residues" evidence="1">
    <location>
        <begin position="37"/>
        <end position="50"/>
    </location>
</feature>
<dbReference type="Gramene" id="TraesCAD_scaffold_099820_01G000100.1">
    <property type="protein sequence ID" value="TraesCAD_scaffold_099820_01G000100.1"/>
    <property type="gene ID" value="TraesCAD_scaffold_099820_01G000100"/>
</dbReference>
<reference evidence="3" key="1">
    <citation type="submission" date="2018-08" db="EMBL/GenBank/DDBJ databases">
        <authorList>
            <person name="Rossello M."/>
        </authorList>
    </citation>
    <scope>NUCLEOTIDE SEQUENCE [LARGE SCALE GENOMIC DNA]</scope>
    <source>
        <strain evidence="3">cv. Chinese Spring</strain>
    </source>
</reference>